<dbReference type="PANTHER" id="PTHR38332:SF2">
    <property type="entry name" value="PROTEIN QUIVER"/>
    <property type="match status" value="1"/>
</dbReference>
<evidence type="ECO:0000313" key="4">
    <source>
        <dbReference type="Proteomes" id="UP000694941"/>
    </source>
</evidence>
<keyword evidence="1" id="KW-0732">Signal</keyword>
<dbReference type="PANTHER" id="PTHR38332">
    <property type="entry name" value="PROTEIN CBG11604"/>
    <property type="match status" value="1"/>
</dbReference>
<evidence type="ECO:0000313" key="5">
    <source>
        <dbReference type="RefSeq" id="XP_022256288.1"/>
    </source>
</evidence>
<organism evidence="4 6">
    <name type="scientific">Limulus polyphemus</name>
    <name type="common">Atlantic horseshoe crab</name>
    <dbReference type="NCBI Taxonomy" id="6850"/>
    <lineage>
        <taxon>Eukaryota</taxon>
        <taxon>Metazoa</taxon>
        <taxon>Ecdysozoa</taxon>
        <taxon>Arthropoda</taxon>
        <taxon>Chelicerata</taxon>
        <taxon>Merostomata</taxon>
        <taxon>Xiphosura</taxon>
        <taxon>Limulidae</taxon>
        <taxon>Limulus</taxon>
    </lineage>
</organism>
<dbReference type="RefSeq" id="XP_022256289.1">
    <property type="nucleotide sequence ID" value="XM_022400581.1"/>
</dbReference>
<evidence type="ECO:0000256" key="2">
    <source>
        <dbReference type="ARBA" id="ARBA00023180"/>
    </source>
</evidence>
<keyword evidence="3" id="KW-1133">Transmembrane helix</keyword>
<dbReference type="Pfam" id="PF17064">
    <property type="entry name" value="QVR"/>
    <property type="match status" value="1"/>
</dbReference>
<dbReference type="RefSeq" id="XP_022256288.1">
    <property type="nucleotide sequence ID" value="XM_022400580.1"/>
</dbReference>
<protein>
    <submittedName>
        <fullName evidence="5 6">Uncharacterized protein LOC106471972</fullName>
    </submittedName>
</protein>
<dbReference type="GeneID" id="106471972"/>
<gene>
    <name evidence="5 6" type="primary">LOC106471972</name>
</gene>
<sequence length="158" mass="17598">MYVVVSKATPPGFYFCLVIFALLATSGDGINCYTCSSRNKSDLSCHEPFVPANSTYTENCMVPTEGRIRLSPAHFCLKVLGKTAMNNEEVVIRACVREPMENQCGVFKYGEDTFKGCIVTCDYDGCNGITQTTPKSSTSRIFFRSYLLVVILGYVWNY</sequence>
<feature type="transmembrane region" description="Helical" evidence="3">
    <location>
        <begin position="12"/>
        <end position="33"/>
    </location>
</feature>
<evidence type="ECO:0000256" key="1">
    <source>
        <dbReference type="ARBA" id="ARBA00022729"/>
    </source>
</evidence>
<proteinExistence type="predicted"/>
<accession>A0ABM1TK83</accession>
<keyword evidence="4" id="KW-1185">Reference proteome</keyword>
<dbReference type="Proteomes" id="UP000694941">
    <property type="component" value="Unplaced"/>
</dbReference>
<dbReference type="InterPro" id="IPR031424">
    <property type="entry name" value="QVR-like"/>
</dbReference>
<keyword evidence="3" id="KW-0472">Membrane</keyword>
<reference evidence="5 6" key="1">
    <citation type="submission" date="2025-05" db="UniProtKB">
        <authorList>
            <consortium name="RefSeq"/>
        </authorList>
    </citation>
    <scope>IDENTIFICATION</scope>
    <source>
        <tissue evidence="5 6">Muscle</tissue>
    </source>
</reference>
<keyword evidence="2" id="KW-0325">Glycoprotein</keyword>
<evidence type="ECO:0000313" key="6">
    <source>
        <dbReference type="RefSeq" id="XP_022256289.1"/>
    </source>
</evidence>
<keyword evidence="3" id="KW-0812">Transmembrane</keyword>
<name>A0ABM1TK83_LIMPO</name>
<feature type="transmembrane region" description="Helical" evidence="3">
    <location>
        <begin position="141"/>
        <end position="157"/>
    </location>
</feature>
<evidence type="ECO:0000256" key="3">
    <source>
        <dbReference type="SAM" id="Phobius"/>
    </source>
</evidence>